<evidence type="ECO:0000313" key="3">
    <source>
        <dbReference type="Proteomes" id="UP000008311"/>
    </source>
</evidence>
<accession>B9RMY9</accession>
<evidence type="ECO:0000313" key="2">
    <source>
        <dbReference type="EMBL" id="EEF47112.1"/>
    </source>
</evidence>
<keyword evidence="1" id="KW-0732">Signal</keyword>
<protein>
    <recommendedName>
        <fullName evidence="4">Kazal-like domain-containing protein</fullName>
    </recommendedName>
</protein>
<feature type="signal peptide" evidence="1">
    <location>
        <begin position="1"/>
        <end position="16"/>
    </location>
</feature>
<name>B9RMY9_RICCO</name>
<dbReference type="InParanoid" id="B9RMY9"/>
<gene>
    <name evidence="2" type="ORF">RCOM_1341600</name>
</gene>
<feature type="chain" id="PRO_5002891192" description="Kazal-like domain-containing protein" evidence="1">
    <location>
        <begin position="17"/>
        <end position="75"/>
    </location>
</feature>
<organism evidence="2 3">
    <name type="scientific">Ricinus communis</name>
    <name type="common">Castor bean</name>
    <dbReference type="NCBI Taxonomy" id="3988"/>
    <lineage>
        <taxon>Eukaryota</taxon>
        <taxon>Viridiplantae</taxon>
        <taxon>Streptophyta</taxon>
        <taxon>Embryophyta</taxon>
        <taxon>Tracheophyta</taxon>
        <taxon>Spermatophyta</taxon>
        <taxon>Magnoliopsida</taxon>
        <taxon>eudicotyledons</taxon>
        <taxon>Gunneridae</taxon>
        <taxon>Pentapetalae</taxon>
        <taxon>rosids</taxon>
        <taxon>fabids</taxon>
        <taxon>Malpighiales</taxon>
        <taxon>Euphorbiaceae</taxon>
        <taxon>Acalyphoideae</taxon>
        <taxon>Acalypheae</taxon>
        <taxon>Ricinus</taxon>
    </lineage>
</organism>
<evidence type="ECO:0000256" key="1">
    <source>
        <dbReference type="SAM" id="SignalP"/>
    </source>
</evidence>
<reference evidence="3" key="1">
    <citation type="journal article" date="2010" name="Nat. Biotechnol.">
        <title>Draft genome sequence of the oilseed species Ricinus communis.</title>
        <authorList>
            <person name="Chan A.P."/>
            <person name="Crabtree J."/>
            <person name="Zhao Q."/>
            <person name="Lorenzi H."/>
            <person name="Orvis J."/>
            <person name="Puiu D."/>
            <person name="Melake-Berhan A."/>
            <person name="Jones K.M."/>
            <person name="Redman J."/>
            <person name="Chen G."/>
            <person name="Cahoon E.B."/>
            <person name="Gedil M."/>
            <person name="Stanke M."/>
            <person name="Haas B.J."/>
            <person name="Wortman J.R."/>
            <person name="Fraser-Liggett C.M."/>
            <person name="Ravel J."/>
            <person name="Rabinowicz P.D."/>
        </authorList>
    </citation>
    <scope>NUCLEOTIDE SEQUENCE [LARGE SCALE GENOMIC DNA]</scope>
    <source>
        <strain evidence="3">cv. Hale</strain>
    </source>
</reference>
<sequence length="75" mass="7863">MMMVVVLGVCLTMVESKVQVPNLCDLAKSASPGKDCSAIRCLRYDPVCGVNGVTYGCGCPEANFYAVRVGKLGAC</sequence>
<dbReference type="Proteomes" id="UP000008311">
    <property type="component" value="Unassembled WGS sequence"/>
</dbReference>
<proteinExistence type="predicted"/>
<dbReference type="PANTHER" id="PTHR34376">
    <property type="entry name" value="SERINE PROTEASE INHIBITOR, KAZAL-TYPE FAMILY PROTEIN"/>
    <property type="match status" value="1"/>
</dbReference>
<keyword evidence="3" id="KW-1185">Reference proteome</keyword>
<dbReference type="PANTHER" id="PTHR34376:SF4">
    <property type="entry name" value="KAZAL-LIKE DOMAIN-CONTAINING PROTEIN"/>
    <property type="match status" value="1"/>
</dbReference>
<evidence type="ECO:0008006" key="4">
    <source>
        <dbReference type="Google" id="ProtNLM"/>
    </source>
</evidence>
<dbReference type="AlphaFoldDB" id="B9RMY9"/>
<dbReference type="EMBL" id="EQ973790">
    <property type="protein sequence ID" value="EEF47112.1"/>
    <property type="molecule type" value="Genomic_DNA"/>
</dbReference>